<feature type="region of interest" description="Disordered" evidence="3">
    <location>
        <begin position="52"/>
        <end position="72"/>
    </location>
</feature>
<dbReference type="Pfam" id="PF00439">
    <property type="entry name" value="Bromodomain"/>
    <property type="match status" value="1"/>
</dbReference>
<dbReference type="Gene3D" id="1.20.920.10">
    <property type="entry name" value="Bromodomain-like"/>
    <property type="match status" value="1"/>
</dbReference>
<dbReference type="AlphaFoldDB" id="A0A564YUI4"/>
<evidence type="ECO:0000256" key="2">
    <source>
        <dbReference type="PROSITE-ProRule" id="PRU00035"/>
    </source>
</evidence>
<dbReference type="GO" id="GO:0000785">
    <property type="term" value="C:chromatin"/>
    <property type="evidence" value="ECO:0007669"/>
    <property type="project" value="TreeGrafter"/>
</dbReference>
<keyword evidence="1 2" id="KW-0103">Bromodomain</keyword>
<dbReference type="PROSITE" id="PS51525">
    <property type="entry name" value="NET"/>
    <property type="match status" value="1"/>
</dbReference>
<dbReference type="GO" id="GO:0006338">
    <property type="term" value="P:chromatin remodeling"/>
    <property type="evidence" value="ECO:0007669"/>
    <property type="project" value="TreeGrafter"/>
</dbReference>
<proteinExistence type="predicted"/>
<dbReference type="PANTHER" id="PTHR22880:SF225">
    <property type="entry name" value="BROMODOMAIN-CONTAINING PROTEIN BET-1-RELATED"/>
    <property type="match status" value="1"/>
</dbReference>
<evidence type="ECO:0000313" key="6">
    <source>
        <dbReference type="EMBL" id="VUZ50947.1"/>
    </source>
</evidence>
<name>A0A564YUI4_HYMDI</name>
<organism evidence="6 7">
    <name type="scientific">Hymenolepis diminuta</name>
    <name type="common">Rat tapeworm</name>
    <dbReference type="NCBI Taxonomy" id="6216"/>
    <lineage>
        <taxon>Eukaryota</taxon>
        <taxon>Metazoa</taxon>
        <taxon>Spiralia</taxon>
        <taxon>Lophotrochozoa</taxon>
        <taxon>Platyhelminthes</taxon>
        <taxon>Cestoda</taxon>
        <taxon>Eucestoda</taxon>
        <taxon>Cyclophyllidea</taxon>
        <taxon>Hymenolepididae</taxon>
        <taxon>Hymenolepis</taxon>
    </lineage>
</organism>
<dbReference type="InterPro" id="IPR038336">
    <property type="entry name" value="NET_sf"/>
</dbReference>
<dbReference type="InterPro" id="IPR050935">
    <property type="entry name" value="Bromo_chromatin_reader"/>
</dbReference>
<dbReference type="InterPro" id="IPR036427">
    <property type="entry name" value="Bromodomain-like_sf"/>
</dbReference>
<dbReference type="Proteomes" id="UP000321570">
    <property type="component" value="Unassembled WGS sequence"/>
</dbReference>
<evidence type="ECO:0000256" key="1">
    <source>
        <dbReference type="ARBA" id="ARBA00023117"/>
    </source>
</evidence>
<dbReference type="SUPFAM" id="SSF47370">
    <property type="entry name" value="Bromodomain"/>
    <property type="match status" value="1"/>
</dbReference>
<gene>
    <name evidence="6" type="ORF">WMSIL1_LOCUS9790</name>
</gene>
<dbReference type="PROSITE" id="PS50014">
    <property type="entry name" value="BROMODOMAIN_2"/>
    <property type="match status" value="1"/>
</dbReference>
<keyword evidence="7" id="KW-1185">Reference proteome</keyword>
<dbReference type="PRINTS" id="PR00503">
    <property type="entry name" value="BROMODOMAIN"/>
</dbReference>
<reference evidence="6 7" key="1">
    <citation type="submission" date="2019-07" db="EMBL/GenBank/DDBJ databases">
        <authorList>
            <person name="Jastrzebski P J."/>
            <person name="Paukszto L."/>
            <person name="Jastrzebski P J."/>
        </authorList>
    </citation>
    <scope>NUCLEOTIDE SEQUENCE [LARGE SCALE GENOMIC DNA]</scope>
    <source>
        <strain evidence="6 7">WMS-il1</strain>
    </source>
</reference>
<dbReference type="GO" id="GO:0005634">
    <property type="term" value="C:nucleus"/>
    <property type="evidence" value="ECO:0007669"/>
    <property type="project" value="TreeGrafter"/>
</dbReference>
<dbReference type="GO" id="GO:0006355">
    <property type="term" value="P:regulation of DNA-templated transcription"/>
    <property type="evidence" value="ECO:0007669"/>
    <property type="project" value="TreeGrafter"/>
</dbReference>
<dbReference type="InterPro" id="IPR027353">
    <property type="entry name" value="NET_dom"/>
</dbReference>
<evidence type="ECO:0000259" key="5">
    <source>
        <dbReference type="PROSITE" id="PS51525"/>
    </source>
</evidence>
<feature type="domain" description="Bromo" evidence="4">
    <location>
        <begin position="92"/>
        <end position="155"/>
    </location>
</feature>
<dbReference type="InterPro" id="IPR001487">
    <property type="entry name" value="Bromodomain"/>
</dbReference>
<dbReference type="SMART" id="SM00297">
    <property type="entry name" value="BROMO"/>
    <property type="match status" value="1"/>
</dbReference>
<evidence type="ECO:0000259" key="4">
    <source>
        <dbReference type="PROSITE" id="PS50014"/>
    </source>
</evidence>
<evidence type="ECO:0000313" key="7">
    <source>
        <dbReference type="Proteomes" id="UP000321570"/>
    </source>
</evidence>
<feature type="compositionally biased region" description="Polar residues" evidence="3">
    <location>
        <begin position="59"/>
        <end position="72"/>
    </location>
</feature>
<dbReference type="Pfam" id="PF17035">
    <property type="entry name" value="BET"/>
    <property type="match status" value="1"/>
</dbReference>
<sequence length="255" mass="29383">MELQGKLKQEVHCYRSDGTESYAGRGINQQEKFVKTKYSNDQASDIECFTISSGSSSSENGQKTQDDSGSTVTRDKYRQLLRNLSKKKYSHFIKLFSEVYNLPDYDEIIKNPIDLNSIISKYDKGVYENEDELFADIQLMFDNCYLYHGLYSGVGVKGRDFERIFRVEYAHLFNAPYVKVCDYSQVSLKERQQLCTDISKLSARGLGKIIVLLKLIDKTGKYDSEDIEIDINSLSAKKLRKLNEFVKSELQKENN</sequence>
<evidence type="ECO:0008006" key="8">
    <source>
        <dbReference type="Google" id="ProtNLM"/>
    </source>
</evidence>
<dbReference type="Gene3D" id="1.20.1270.220">
    <property type="match status" value="1"/>
</dbReference>
<dbReference type="PANTHER" id="PTHR22880">
    <property type="entry name" value="FALZ-RELATED BROMODOMAIN-CONTAINING PROTEINS"/>
    <property type="match status" value="1"/>
</dbReference>
<accession>A0A564YUI4</accession>
<evidence type="ECO:0000256" key="3">
    <source>
        <dbReference type="SAM" id="MobiDB-lite"/>
    </source>
</evidence>
<feature type="domain" description="NET" evidence="5">
    <location>
        <begin position="176"/>
        <end position="255"/>
    </location>
</feature>
<dbReference type="EMBL" id="CABIJS010000410">
    <property type="protein sequence ID" value="VUZ50947.1"/>
    <property type="molecule type" value="Genomic_DNA"/>
</dbReference>
<protein>
    <recommendedName>
        <fullName evidence="8">Bromo domain-containing protein</fullName>
    </recommendedName>
</protein>